<evidence type="ECO:0000256" key="4">
    <source>
        <dbReference type="ARBA" id="ARBA00022755"/>
    </source>
</evidence>
<keyword evidence="10" id="KW-1185">Reference proteome</keyword>
<feature type="active site" evidence="8">
    <location>
        <position position="203"/>
    </location>
</feature>
<dbReference type="InterPro" id="IPR010075">
    <property type="entry name" value="PRibForGlyAmidine_synth_PurQ"/>
</dbReference>
<gene>
    <name evidence="8" type="primary">purQ</name>
    <name evidence="9" type="ORF">BBF96_12995</name>
</gene>
<comment type="subunit">
    <text evidence="8">Part of the FGAM synthase complex composed of 1 PurL, 1 PurQ and 2 PurS subunits.</text>
</comment>
<comment type="pathway">
    <text evidence="8">Purine metabolism; IMP biosynthesis via de novo pathway; 5-amino-1-(5-phospho-D-ribosyl)imidazole from N(2)-formyl-N(1)-(5-phospho-D-ribosyl)glycinamide: step 1/2.</text>
</comment>
<dbReference type="PANTHER" id="PTHR47552:SF1">
    <property type="entry name" value="PHOSPHORIBOSYLFORMYLGLYCINAMIDINE SYNTHASE SUBUNIT PURQ"/>
    <property type="match status" value="1"/>
</dbReference>
<proteinExistence type="inferred from homology"/>
<name>A0A3Q9HTT3_9FIRM</name>
<keyword evidence="5 8" id="KW-0378">Hydrolase</keyword>
<feature type="active site" evidence="8">
    <location>
        <position position="205"/>
    </location>
</feature>
<dbReference type="SMART" id="SM01211">
    <property type="entry name" value="GATase_5"/>
    <property type="match status" value="1"/>
</dbReference>
<evidence type="ECO:0000256" key="1">
    <source>
        <dbReference type="ARBA" id="ARBA00022490"/>
    </source>
</evidence>
<keyword evidence="6 8" id="KW-0067">ATP-binding</keyword>
<dbReference type="SUPFAM" id="SSF52317">
    <property type="entry name" value="Class I glutamine amidotransferase-like"/>
    <property type="match status" value="1"/>
</dbReference>
<dbReference type="EMBL" id="CP016379">
    <property type="protein sequence ID" value="AZR74234.1"/>
    <property type="molecule type" value="Genomic_DNA"/>
</dbReference>
<dbReference type="PROSITE" id="PS51273">
    <property type="entry name" value="GATASE_TYPE_1"/>
    <property type="match status" value="1"/>
</dbReference>
<keyword evidence="7 8" id="KW-0315">Glutamine amidotransferase</keyword>
<dbReference type="RefSeq" id="WP_127017590.1">
    <property type="nucleotide sequence ID" value="NZ_CP016379.1"/>
</dbReference>
<dbReference type="PIRSF" id="PIRSF001586">
    <property type="entry name" value="FGAM_synth_I"/>
    <property type="match status" value="1"/>
</dbReference>
<evidence type="ECO:0000256" key="3">
    <source>
        <dbReference type="ARBA" id="ARBA00022741"/>
    </source>
</evidence>
<dbReference type="NCBIfam" id="NF002957">
    <property type="entry name" value="PRK03619.1"/>
    <property type="match status" value="1"/>
</dbReference>
<dbReference type="CDD" id="cd01740">
    <property type="entry name" value="GATase1_FGAR_AT"/>
    <property type="match status" value="1"/>
</dbReference>
<comment type="catalytic activity">
    <reaction evidence="8">
        <text>L-glutamine + H2O = L-glutamate + NH4(+)</text>
        <dbReference type="Rhea" id="RHEA:15889"/>
        <dbReference type="ChEBI" id="CHEBI:15377"/>
        <dbReference type="ChEBI" id="CHEBI:28938"/>
        <dbReference type="ChEBI" id="CHEBI:29985"/>
        <dbReference type="ChEBI" id="CHEBI:58359"/>
        <dbReference type="EC" id="3.5.1.2"/>
    </reaction>
</comment>
<dbReference type="GO" id="GO:0004359">
    <property type="term" value="F:glutaminase activity"/>
    <property type="evidence" value="ECO:0007669"/>
    <property type="project" value="UniProtKB-EC"/>
</dbReference>
<organism evidence="9 10">
    <name type="scientific">Anoxybacter fermentans</name>
    <dbReference type="NCBI Taxonomy" id="1323375"/>
    <lineage>
        <taxon>Bacteria</taxon>
        <taxon>Bacillati</taxon>
        <taxon>Bacillota</taxon>
        <taxon>Clostridia</taxon>
        <taxon>Halanaerobiales</taxon>
        <taxon>Anoxybacter</taxon>
    </lineage>
</organism>
<dbReference type="Proteomes" id="UP000267250">
    <property type="component" value="Chromosome"/>
</dbReference>
<comment type="subcellular location">
    <subcellularLocation>
        <location evidence="8">Cytoplasm</location>
    </subcellularLocation>
</comment>
<comment type="function">
    <text evidence="8">Part of the phosphoribosylformylglycinamidine synthase complex involved in the purines biosynthetic pathway. Catalyzes the ATP-dependent conversion of formylglycinamide ribonucleotide (FGAR) and glutamine to yield formylglycinamidine ribonucleotide (FGAM) and glutamate. The FGAM synthase complex is composed of three subunits. PurQ produces an ammonia molecule by converting glutamine to glutamate. PurL transfers the ammonia molecule to FGAR to form FGAM in an ATP-dependent manner. PurS interacts with PurQ and PurL and is thought to assist in the transfer of the ammonia molecule from PurQ to PurL.</text>
</comment>
<evidence type="ECO:0000256" key="6">
    <source>
        <dbReference type="ARBA" id="ARBA00022840"/>
    </source>
</evidence>
<sequence>MHFGIIVFPGSNCDHDCKYAVEFMGHTAEYLWHADRVSLDRFDCIIIPGGFSYGDYLRAGAIARFAPIMEEVQKFARKGGLVIGICNGFQILLEAGLLPGAMQKNRSLKFQCEYIYLRVENADTPFTNQMRKGEVIQLPIAHGEGNYYLNPEEIAKLEANGQILLRYATPEGEVTDEVNPNGSISNIAGIVNESKNIFGLMPHPERAVDDRLGNGCIDGRKIFNSIIAYLTEKGELPC</sequence>
<dbReference type="GO" id="GO:0005737">
    <property type="term" value="C:cytoplasm"/>
    <property type="evidence" value="ECO:0007669"/>
    <property type="project" value="UniProtKB-SubCell"/>
</dbReference>
<dbReference type="NCBIfam" id="TIGR01737">
    <property type="entry name" value="FGAM_synth_I"/>
    <property type="match status" value="1"/>
</dbReference>
<dbReference type="AlphaFoldDB" id="A0A3Q9HTT3"/>
<feature type="active site" description="Nucleophile" evidence="8">
    <location>
        <position position="86"/>
    </location>
</feature>
<comment type="catalytic activity">
    <reaction evidence="8">
        <text>N(2)-formyl-N(1)-(5-phospho-beta-D-ribosyl)glycinamide + L-glutamine + ATP + H2O = 2-formamido-N(1)-(5-O-phospho-beta-D-ribosyl)acetamidine + L-glutamate + ADP + phosphate + H(+)</text>
        <dbReference type="Rhea" id="RHEA:17129"/>
        <dbReference type="ChEBI" id="CHEBI:15377"/>
        <dbReference type="ChEBI" id="CHEBI:15378"/>
        <dbReference type="ChEBI" id="CHEBI:29985"/>
        <dbReference type="ChEBI" id="CHEBI:30616"/>
        <dbReference type="ChEBI" id="CHEBI:43474"/>
        <dbReference type="ChEBI" id="CHEBI:58359"/>
        <dbReference type="ChEBI" id="CHEBI:147286"/>
        <dbReference type="ChEBI" id="CHEBI:147287"/>
        <dbReference type="ChEBI" id="CHEBI:456216"/>
        <dbReference type="EC" id="6.3.5.3"/>
    </reaction>
</comment>
<dbReference type="OrthoDB" id="9804441at2"/>
<keyword evidence="4 8" id="KW-0658">Purine biosynthesis</keyword>
<dbReference type="Pfam" id="PF13507">
    <property type="entry name" value="GATase_5"/>
    <property type="match status" value="1"/>
</dbReference>
<keyword evidence="3 8" id="KW-0547">Nucleotide-binding</keyword>
<evidence type="ECO:0000313" key="9">
    <source>
        <dbReference type="EMBL" id="AZR74234.1"/>
    </source>
</evidence>
<evidence type="ECO:0000256" key="2">
    <source>
        <dbReference type="ARBA" id="ARBA00022598"/>
    </source>
</evidence>
<reference evidence="9 10" key="1">
    <citation type="submission" date="2016-07" db="EMBL/GenBank/DDBJ databases">
        <title>Genome and transcriptome analysis of iron-reducing fermentative bacteria Anoxybacter fermentans.</title>
        <authorList>
            <person name="Zeng X."/>
            <person name="Shao Z."/>
        </authorList>
    </citation>
    <scope>NUCLEOTIDE SEQUENCE [LARGE SCALE GENOMIC DNA]</scope>
    <source>
        <strain evidence="9 10">DY22613</strain>
    </source>
</reference>
<evidence type="ECO:0000256" key="5">
    <source>
        <dbReference type="ARBA" id="ARBA00022801"/>
    </source>
</evidence>
<keyword evidence="1 8" id="KW-0963">Cytoplasm</keyword>
<dbReference type="EC" id="3.5.1.2" evidence="8"/>
<dbReference type="GO" id="GO:0004642">
    <property type="term" value="F:phosphoribosylformylglycinamidine synthase activity"/>
    <property type="evidence" value="ECO:0007669"/>
    <property type="project" value="UniProtKB-UniRule"/>
</dbReference>
<dbReference type="Gene3D" id="3.40.50.880">
    <property type="match status" value="1"/>
</dbReference>
<dbReference type="GO" id="GO:0005524">
    <property type="term" value="F:ATP binding"/>
    <property type="evidence" value="ECO:0007669"/>
    <property type="project" value="UniProtKB-KW"/>
</dbReference>
<evidence type="ECO:0000313" key="10">
    <source>
        <dbReference type="Proteomes" id="UP000267250"/>
    </source>
</evidence>
<accession>A0A3Q9HTT3</accession>
<dbReference type="KEGG" id="aft:BBF96_12995"/>
<dbReference type="HAMAP" id="MF_00421">
    <property type="entry name" value="PurQ"/>
    <property type="match status" value="1"/>
</dbReference>
<dbReference type="GO" id="GO:0006189">
    <property type="term" value="P:'de novo' IMP biosynthetic process"/>
    <property type="evidence" value="ECO:0007669"/>
    <property type="project" value="UniProtKB-UniRule"/>
</dbReference>
<protein>
    <recommendedName>
        <fullName evidence="8">Phosphoribosylformylglycinamidine synthase subunit PurQ</fullName>
        <shortName evidence="8">FGAM synthase</shortName>
        <ecNumber evidence="8">6.3.5.3</ecNumber>
    </recommendedName>
    <alternativeName>
        <fullName evidence="8">Formylglycinamide ribonucleotide amidotransferase subunit I</fullName>
        <shortName evidence="8">FGAR amidotransferase I</shortName>
        <shortName evidence="8">FGAR-AT I</shortName>
    </alternativeName>
    <alternativeName>
        <fullName evidence="8">Glutaminase PurQ</fullName>
        <ecNumber evidence="8">3.5.1.2</ecNumber>
    </alternativeName>
    <alternativeName>
        <fullName evidence="8">Phosphoribosylformylglycinamidine synthase subunit I</fullName>
    </alternativeName>
</protein>
<dbReference type="InterPro" id="IPR029062">
    <property type="entry name" value="Class_I_gatase-like"/>
</dbReference>
<evidence type="ECO:0000256" key="7">
    <source>
        <dbReference type="ARBA" id="ARBA00022962"/>
    </source>
</evidence>
<keyword evidence="2 8" id="KW-0436">Ligase</keyword>
<dbReference type="EC" id="6.3.5.3" evidence="8"/>
<evidence type="ECO:0000256" key="8">
    <source>
        <dbReference type="HAMAP-Rule" id="MF_00421"/>
    </source>
</evidence>
<dbReference type="PANTHER" id="PTHR47552">
    <property type="entry name" value="PHOSPHORIBOSYLFORMYLGLYCINAMIDINE SYNTHASE SUBUNIT PURQ"/>
    <property type="match status" value="1"/>
</dbReference>
<dbReference type="UniPathway" id="UPA00074">
    <property type="reaction ID" value="UER00128"/>
</dbReference>